<name>A0A8J6BJZ4_ELECQ</name>
<dbReference type="Proteomes" id="UP000770717">
    <property type="component" value="Unassembled WGS sequence"/>
</dbReference>
<dbReference type="EMBL" id="WNTK01004927">
    <property type="protein sequence ID" value="KAG9464178.1"/>
    <property type="molecule type" value="Genomic_DNA"/>
</dbReference>
<feature type="region of interest" description="Disordered" evidence="1">
    <location>
        <begin position="133"/>
        <end position="156"/>
    </location>
</feature>
<gene>
    <name evidence="2" type="ORF">GDO78_020356</name>
</gene>
<comment type="caution">
    <text evidence="2">The sequence shown here is derived from an EMBL/GenBank/DDBJ whole genome shotgun (WGS) entry which is preliminary data.</text>
</comment>
<dbReference type="PANTHER" id="PTHR16915">
    <property type="entry name" value="IMMEDIATE EARLY RESPONSE 3"/>
    <property type="match status" value="1"/>
</dbReference>
<proteinExistence type="predicted"/>
<keyword evidence="3" id="KW-1185">Reference proteome</keyword>
<reference evidence="2" key="1">
    <citation type="thesis" date="2020" institute="ProQuest LLC" country="789 East Eisenhower Parkway, Ann Arbor, MI, USA">
        <title>Comparative Genomics and Chromosome Evolution.</title>
        <authorList>
            <person name="Mudd A.B."/>
        </authorList>
    </citation>
    <scope>NUCLEOTIDE SEQUENCE</scope>
    <source>
        <strain evidence="2">HN-11 Male</strain>
        <tissue evidence="2">Kidney and liver</tissue>
    </source>
</reference>
<accession>A0A8J6BJZ4</accession>
<dbReference type="AlphaFoldDB" id="A0A8J6BJZ4"/>
<dbReference type="GO" id="GO:0043066">
    <property type="term" value="P:negative regulation of apoptotic process"/>
    <property type="evidence" value="ECO:0007669"/>
    <property type="project" value="InterPro"/>
</dbReference>
<evidence type="ECO:0000313" key="2">
    <source>
        <dbReference type="EMBL" id="KAG9464178.1"/>
    </source>
</evidence>
<evidence type="ECO:0008006" key="4">
    <source>
        <dbReference type="Google" id="ProtNLM"/>
    </source>
</evidence>
<feature type="region of interest" description="Disordered" evidence="1">
    <location>
        <begin position="1"/>
        <end position="39"/>
    </location>
</feature>
<organism evidence="2 3">
    <name type="scientific">Eleutherodactylus coqui</name>
    <name type="common">Puerto Rican coqui</name>
    <dbReference type="NCBI Taxonomy" id="57060"/>
    <lineage>
        <taxon>Eukaryota</taxon>
        <taxon>Metazoa</taxon>
        <taxon>Chordata</taxon>
        <taxon>Craniata</taxon>
        <taxon>Vertebrata</taxon>
        <taxon>Euteleostomi</taxon>
        <taxon>Amphibia</taxon>
        <taxon>Batrachia</taxon>
        <taxon>Anura</taxon>
        <taxon>Neobatrachia</taxon>
        <taxon>Hyloidea</taxon>
        <taxon>Eleutherodactylidae</taxon>
        <taxon>Eleutherodactylinae</taxon>
        <taxon>Eleutherodactylus</taxon>
        <taxon>Eleutherodactylus</taxon>
    </lineage>
</organism>
<protein>
    <recommendedName>
        <fullName evidence="4">Radiation-inducible immediate-early gene IEX-1</fullName>
    </recommendedName>
</protein>
<dbReference type="PANTHER" id="PTHR16915:SF0">
    <property type="entry name" value="RADIATION-INDUCIBLE IMMEDIATE-EARLY GENE IEX-1"/>
    <property type="match status" value="1"/>
</dbReference>
<evidence type="ECO:0000313" key="3">
    <source>
        <dbReference type="Proteomes" id="UP000770717"/>
    </source>
</evidence>
<dbReference type="OrthoDB" id="9949267at2759"/>
<dbReference type="InterPro" id="IPR024829">
    <property type="entry name" value="IEX-1"/>
</dbReference>
<evidence type="ECO:0000256" key="1">
    <source>
        <dbReference type="SAM" id="MobiDB-lite"/>
    </source>
</evidence>
<sequence>MCVSLAGRMQRRRPAPLPALSLSDSDSDAEPRLTRPPARTSLPEVFTFDVESVIETAVKPLHRRGGSKRPRRVLYPAKVRRYLPPPETDRPRRWLYLLCLLVFVQICCEEAAPEELPTPAALQRLQPAALLPVIPEPTAPSNGSQPLLHDLRYHER</sequence>